<keyword evidence="3" id="KW-0418">Kinase</keyword>
<accession>A0ABT2A5V9</accession>
<feature type="domain" description="HipA-like C-terminal" evidence="4">
    <location>
        <begin position="168"/>
        <end position="383"/>
    </location>
</feature>
<proteinExistence type="inferred from homology"/>
<comment type="caution">
    <text evidence="5">The sequence shown here is derived from an EMBL/GenBank/DDBJ whole genome shotgun (WGS) entry which is preliminary data.</text>
</comment>
<keyword evidence="2" id="KW-0808">Transferase</keyword>
<evidence type="ECO:0000256" key="2">
    <source>
        <dbReference type="ARBA" id="ARBA00022679"/>
    </source>
</evidence>
<protein>
    <submittedName>
        <fullName evidence="5">HipA domain-containing protein</fullName>
    </submittedName>
</protein>
<dbReference type="Proteomes" id="UP001205560">
    <property type="component" value="Unassembled WGS sequence"/>
</dbReference>
<evidence type="ECO:0000259" key="4">
    <source>
        <dbReference type="Pfam" id="PF07804"/>
    </source>
</evidence>
<evidence type="ECO:0000256" key="1">
    <source>
        <dbReference type="ARBA" id="ARBA00010164"/>
    </source>
</evidence>
<dbReference type="InterPro" id="IPR012893">
    <property type="entry name" value="HipA-like_C"/>
</dbReference>
<dbReference type="InterPro" id="IPR052028">
    <property type="entry name" value="HipA_Ser/Thr_kinase"/>
</dbReference>
<reference evidence="5 6" key="1">
    <citation type="submission" date="2022-08" db="EMBL/GenBank/DDBJ databases">
        <title>Reclassification of Massilia species as members of the genera Telluria, Duganella, Pseudoduganella, Mokoshia gen. nov. and Zemynaea gen. nov. using orthogonal and non-orthogonal genome-based approaches.</title>
        <authorList>
            <person name="Bowman J.P."/>
        </authorList>
    </citation>
    <scope>NUCLEOTIDE SEQUENCE [LARGE SCALE GENOMIC DNA]</scope>
    <source>
        <strain evidence="5 6">LMG 28164</strain>
    </source>
</reference>
<evidence type="ECO:0000256" key="3">
    <source>
        <dbReference type="ARBA" id="ARBA00022777"/>
    </source>
</evidence>
<dbReference type="EMBL" id="JANUGX010000009">
    <property type="protein sequence ID" value="MCS0589563.1"/>
    <property type="molecule type" value="Genomic_DNA"/>
</dbReference>
<dbReference type="PANTHER" id="PTHR37419">
    <property type="entry name" value="SERINE/THREONINE-PROTEIN KINASE TOXIN HIPA"/>
    <property type="match status" value="1"/>
</dbReference>
<dbReference type="Pfam" id="PF07804">
    <property type="entry name" value="HipA_C"/>
    <property type="match status" value="1"/>
</dbReference>
<organism evidence="5 6">
    <name type="scientific">Massilia norwichensis</name>
    <dbReference type="NCBI Taxonomy" id="1442366"/>
    <lineage>
        <taxon>Bacteria</taxon>
        <taxon>Pseudomonadati</taxon>
        <taxon>Pseudomonadota</taxon>
        <taxon>Betaproteobacteria</taxon>
        <taxon>Burkholderiales</taxon>
        <taxon>Oxalobacteraceae</taxon>
        <taxon>Telluria group</taxon>
        <taxon>Massilia</taxon>
    </lineage>
</organism>
<evidence type="ECO:0000313" key="5">
    <source>
        <dbReference type="EMBL" id="MCS0589563.1"/>
    </source>
</evidence>
<dbReference type="Gene3D" id="1.10.1070.20">
    <property type="match status" value="1"/>
</dbReference>
<evidence type="ECO:0000313" key="6">
    <source>
        <dbReference type="Proteomes" id="UP001205560"/>
    </source>
</evidence>
<dbReference type="PANTHER" id="PTHR37419:SF8">
    <property type="entry name" value="TOXIN YJJJ"/>
    <property type="match status" value="1"/>
</dbReference>
<sequence length="416" mass="46420">MAIISRPLFVYLQRPDSGDWVTVGRYKMDTAGEGHFMYAPSYVDAGLTWAIDPVNLPFLPGADVIAPRYQGLHDVLRDACPDAWGQALLRREHNLPADAPPLQYLLKSSNLDRWGALAVGAGAKPPEAQVNAPGLPQLNEVVEELTALAERRPPVRPKIRARLVQTASVGGARPKATVRDDKGQFWLVKPEIGTDAANIPLLEHVCQHWGAASGLNFAATVFHPAAGGRNAVRILRFDRSDRRRYMCVSAASLLQAEYPGLLQTDRWSYPRLAEELRLTGAPVEDRIELFGRMVFNAVCGNDDDHVRNHAIVYRSEERRWRLAPAFDVVPNPVETPGRLHMQLATGRFDISRDTVLADAHRFGFDHRAEATRYLDTLLERIAAAFDGAAAPLDHEWKQMLYERLIHNLAVLRTQSD</sequence>
<name>A0ABT2A5V9_9BURK</name>
<dbReference type="RefSeq" id="WP_258845322.1">
    <property type="nucleotide sequence ID" value="NZ_JANUGX010000009.1"/>
</dbReference>
<gene>
    <name evidence="5" type="ORF">NX782_10120</name>
</gene>
<keyword evidence="6" id="KW-1185">Reference proteome</keyword>
<comment type="similarity">
    <text evidence="1">Belongs to the HipA Ser/Thr kinase family.</text>
</comment>